<dbReference type="InterPro" id="IPR036691">
    <property type="entry name" value="Endo/exonu/phosph_ase_sf"/>
</dbReference>
<dbReference type="SUPFAM" id="SSF56219">
    <property type="entry name" value="DNase I-like"/>
    <property type="match status" value="1"/>
</dbReference>
<protein>
    <recommendedName>
        <fullName evidence="2">Endonuclease/exonuclease/phosphatase domain-containing protein</fullName>
    </recommendedName>
</protein>
<dbReference type="AlphaFoldDB" id="A0A382QRX6"/>
<sequence>MLHGLDYASDCAPWTDQCAAPARLRALWALIQNDLDCPDVVAFQEVSPRQQELVPEMLPGLCDGRYRLVVDDRGLPDQEMILTDLQILDEAYVELAGAPIWSAHWVRLKTGLGIVDVVATHFASSSFNLDCLGPEMAGCDEACVPGDDYGACHPRQALAFL</sequence>
<feature type="non-terminal residue" evidence="1">
    <location>
        <position position="161"/>
    </location>
</feature>
<reference evidence="1" key="1">
    <citation type="submission" date="2018-05" db="EMBL/GenBank/DDBJ databases">
        <authorList>
            <person name="Lanie J.A."/>
            <person name="Ng W.-L."/>
            <person name="Kazmierczak K.M."/>
            <person name="Andrzejewski T.M."/>
            <person name="Davidsen T.M."/>
            <person name="Wayne K.J."/>
            <person name="Tettelin H."/>
            <person name="Glass J.I."/>
            <person name="Rusch D."/>
            <person name="Podicherti R."/>
            <person name="Tsui H.-C.T."/>
            <person name="Winkler M.E."/>
        </authorList>
    </citation>
    <scope>NUCLEOTIDE SEQUENCE</scope>
</reference>
<gene>
    <name evidence="1" type="ORF">METZ01_LOCUS340571</name>
</gene>
<dbReference type="EMBL" id="UINC01116166">
    <property type="protein sequence ID" value="SVC87717.1"/>
    <property type="molecule type" value="Genomic_DNA"/>
</dbReference>
<evidence type="ECO:0008006" key="2">
    <source>
        <dbReference type="Google" id="ProtNLM"/>
    </source>
</evidence>
<evidence type="ECO:0000313" key="1">
    <source>
        <dbReference type="EMBL" id="SVC87717.1"/>
    </source>
</evidence>
<accession>A0A382QRX6</accession>
<dbReference type="Gene3D" id="3.60.10.10">
    <property type="entry name" value="Endonuclease/exonuclease/phosphatase"/>
    <property type="match status" value="1"/>
</dbReference>
<proteinExistence type="predicted"/>
<organism evidence="1">
    <name type="scientific">marine metagenome</name>
    <dbReference type="NCBI Taxonomy" id="408172"/>
    <lineage>
        <taxon>unclassified sequences</taxon>
        <taxon>metagenomes</taxon>
        <taxon>ecological metagenomes</taxon>
    </lineage>
</organism>
<name>A0A382QRX6_9ZZZZ</name>